<accession>A0ABT1FKH0</accession>
<feature type="chain" id="PRO_5047450535" evidence="1">
    <location>
        <begin position="27"/>
        <end position="166"/>
    </location>
</feature>
<dbReference type="Gene3D" id="3.10.450.50">
    <property type="match status" value="1"/>
</dbReference>
<protein>
    <submittedName>
        <fullName evidence="2">Ester cyclase</fullName>
    </submittedName>
</protein>
<dbReference type="InterPro" id="IPR032710">
    <property type="entry name" value="NTF2-like_dom_sf"/>
</dbReference>
<dbReference type="RefSeq" id="WP_253526389.1">
    <property type="nucleotide sequence ID" value="NZ_JAMZEL010000002.1"/>
</dbReference>
<keyword evidence="1" id="KW-0732">Signal</keyword>
<feature type="signal peptide" evidence="1">
    <location>
        <begin position="1"/>
        <end position="26"/>
    </location>
</feature>
<dbReference type="Pfam" id="PF07366">
    <property type="entry name" value="SnoaL"/>
    <property type="match status" value="1"/>
</dbReference>
<organism evidence="2 3">
    <name type="scientific">Runella salmonicolor</name>
    <dbReference type="NCBI Taxonomy" id="2950278"/>
    <lineage>
        <taxon>Bacteria</taxon>
        <taxon>Pseudomonadati</taxon>
        <taxon>Bacteroidota</taxon>
        <taxon>Cytophagia</taxon>
        <taxon>Cytophagales</taxon>
        <taxon>Spirosomataceae</taxon>
        <taxon>Runella</taxon>
    </lineage>
</organism>
<proteinExistence type="predicted"/>
<dbReference type="PANTHER" id="PTHR38436:SF1">
    <property type="entry name" value="ESTER CYCLASE"/>
    <property type="match status" value="1"/>
</dbReference>
<reference evidence="2 3" key="1">
    <citation type="submission" date="2022-06" db="EMBL/GenBank/DDBJ databases">
        <title>Runella sp. S5 genome sequencing.</title>
        <authorList>
            <person name="Park S."/>
        </authorList>
    </citation>
    <scope>NUCLEOTIDE SEQUENCE [LARGE SCALE GENOMIC DNA]</scope>
    <source>
        <strain evidence="2 3">S5</strain>
    </source>
</reference>
<comment type="caution">
    <text evidence="2">The sequence shown here is derived from an EMBL/GenBank/DDBJ whole genome shotgun (WGS) entry which is preliminary data.</text>
</comment>
<evidence type="ECO:0000313" key="2">
    <source>
        <dbReference type="EMBL" id="MCP1382254.1"/>
    </source>
</evidence>
<evidence type="ECO:0000256" key="1">
    <source>
        <dbReference type="SAM" id="SignalP"/>
    </source>
</evidence>
<keyword evidence="3" id="KW-1185">Reference proteome</keyword>
<gene>
    <name evidence="2" type="ORF">NCI00_07455</name>
</gene>
<dbReference type="Proteomes" id="UP001204772">
    <property type="component" value="Unassembled WGS sequence"/>
</dbReference>
<evidence type="ECO:0000313" key="3">
    <source>
        <dbReference type="Proteomes" id="UP001204772"/>
    </source>
</evidence>
<dbReference type="PANTHER" id="PTHR38436">
    <property type="entry name" value="POLYKETIDE CYCLASE SNOAL-LIKE DOMAIN"/>
    <property type="match status" value="1"/>
</dbReference>
<sequence>MTKSNYSILALIAVLFLCVSCQSNSGADNADYNRKLVLKWQDAWNTGQTENLSEFVAPDFICHYVTDAEWSGVEGAKTEITNWRKLFPDWHEEVVDFIIEKDKVVIRYNSTGTHSGTYEGIDSTGTKVMISEVSIFRIKDGKLAEQWCFPDDLGLKNQLIKSQKSN</sequence>
<dbReference type="SUPFAM" id="SSF54427">
    <property type="entry name" value="NTF2-like"/>
    <property type="match status" value="1"/>
</dbReference>
<dbReference type="InterPro" id="IPR009959">
    <property type="entry name" value="Cyclase_SnoaL-like"/>
</dbReference>
<name>A0ABT1FKH0_9BACT</name>
<dbReference type="EMBL" id="JAMZEL010000002">
    <property type="protein sequence ID" value="MCP1382254.1"/>
    <property type="molecule type" value="Genomic_DNA"/>
</dbReference>